<comment type="caution">
    <text evidence="2">The sequence shown here is derived from an EMBL/GenBank/DDBJ whole genome shotgun (WGS) entry which is preliminary data.</text>
</comment>
<name>A0A1E5IIL7_ENDTX</name>
<evidence type="ECO:0000313" key="2">
    <source>
        <dbReference type="EMBL" id="OEG70261.1"/>
    </source>
</evidence>
<evidence type="ECO:0000256" key="1">
    <source>
        <dbReference type="SAM" id="SignalP"/>
    </source>
</evidence>
<protein>
    <submittedName>
        <fullName evidence="2">Uncharacterized protein</fullName>
    </submittedName>
</protein>
<reference evidence="2 3" key="1">
    <citation type="submission" date="2015-11" db="EMBL/GenBank/DDBJ databases">
        <title>Evidence for parallel genomic evolution in an endosymbiosis of termite gut flagellates.</title>
        <authorList>
            <person name="Zheng H."/>
        </authorList>
    </citation>
    <scope>NUCLEOTIDE SEQUENCE [LARGE SCALE GENOMIC DNA]</scope>
    <source>
        <strain evidence="2 3">CET450</strain>
    </source>
</reference>
<evidence type="ECO:0000313" key="3">
    <source>
        <dbReference type="Proteomes" id="UP000095237"/>
    </source>
</evidence>
<feature type="signal peptide" evidence="1">
    <location>
        <begin position="1"/>
        <end position="21"/>
    </location>
</feature>
<organism evidence="2 3">
    <name type="scientific">Endomicrobium trichonymphae</name>
    <dbReference type="NCBI Taxonomy" id="1408204"/>
    <lineage>
        <taxon>Bacteria</taxon>
        <taxon>Pseudomonadati</taxon>
        <taxon>Elusimicrobiota</taxon>
        <taxon>Endomicrobiia</taxon>
        <taxon>Endomicrobiales</taxon>
        <taxon>Endomicrobiaceae</taxon>
        <taxon>Candidatus Endomicrobiellum</taxon>
    </lineage>
</organism>
<proteinExistence type="predicted"/>
<gene>
    <name evidence="2" type="ORF">ATZ36_05270</name>
</gene>
<accession>A0A1E5IIL7</accession>
<dbReference type="Proteomes" id="UP000095237">
    <property type="component" value="Unassembled WGS sequence"/>
</dbReference>
<dbReference type="EMBL" id="LNVX01000400">
    <property type="protein sequence ID" value="OEG70261.1"/>
    <property type="molecule type" value="Genomic_DNA"/>
</dbReference>
<keyword evidence="3" id="KW-1185">Reference proteome</keyword>
<feature type="chain" id="PRO_5009178872" evidence="1">
    <location>
        <begin position="22"/>
        <end position="151"/>
    </location>
</feature>
<sequence length="151" mass="17542">MKKVILSVLMLLLFQTNLFSASEITDGWYNGNFWVSRNHTSHLDFLEGFSDGEDSIYYDLYSQVEFQKTKDLMEKTFNEKYTSKGTTYGAIIDFLNKFYSTSQYRIIPINKALEWFFLSTNGKITVKEIDDRATGMLKLYAENPPTMTDIS</sequence>
<keyword evidence="1" id="KW-0732">Signal</keyword>
<dbReference type="AlphaFoldDB" id="A0A1E5IIL7"/>